<keyword evidence="3" id="KW-1185">Reference proteome</keyword>
<gene>
    <name evidence="2" type="ORF">RND71_012911</name>
</gene>
<accession>A0AAE1SE85</accession>
<dbReference type="EMBL" id="JAVYJV010000006">
    <property type="protein sequence ID" value="KAK4369119.1"/>
    <property type="molecule type" value="Genomic_DNA"/>
</dbReference>
<sequence>MSTFEKTNNVESPEELLEDIKIEEENRKEEELSESFIIELEKKMKDQIIKDEEEAHSKGFSVRKDKQYYFNGNLVVREKRLVCYRHGEKYERQRKSINLMWIVEKFFKNISKNASLELDDYLEKLHSTSSPNISAENGKKNIEDKVLDSLHVRDPDVRKECIPRHWEKPQKGKNTQSTREKTKKSQKPVAPPVKKLFEDNVYIPQQATSPLLEANLQLSKLKIDIDGGRNFWLKMASDHVTVKSG</sequence>
<dbReference type="AlphaFoldDB" id="A0AAE1SE85"/>
<organism evidence="2 3">
    <name type="scientific">Anisodus tanguticus</name>
    <dbReference type="NCBI Taxonomy" id="243964"/>
    <lineage>
        <taxon>Eukaryota</taxon>
        <taxon>Viridiplantae</taxon>
        <taxon>Streptophyta</taxon>
        <taxon>Embryophyta</taxon>
        <taxon>Tracheophyta</taxon>
        <taxon>Spermatophyta</taxon>
        <taxon>Magnoliopsida</taxon>
        <taxon>eudicotyledons</taxon>
        <taxon>Gunneridae</taxon>
        <taxon>Pentapetalae</taxon>
        <taxon>asterids</taxon>
        <taxon>lamiids</taxon>
        <taxon>Solanales</taxon>
        <taxon>Solanaceae</taxon>
        <taxon>Solanoideae</taxon>
        <taxon>Hyoscyameae</taxon>
        <taxon>Anisodus</taxon>
    </lineage>
</organism>
<feature type="region of interest" description="Disordered" evidence="1">
    <location>
        <begin position="165"/>
        <end position="190"/>
    </location>
</feature>
<evidence type="ECO:0000313" key="2">
    <source>
        <dbReference type="EMBL" id="KAK4369119.1"/>
    </source>
</evidence>
<reference evidence="2" key="1">
    <citation type="submission" date="2023-12" db="EMBL/GenBank/DDBJ databases">
        <title>Genome assembly of Anisodus tanguticus.</title>
        <authorList>
            <person name="Wang Y.-J."/>
        </authorList>
    </citation>
    <scope>NUCLEOTIDE SEQUENCE</scope>
    <source>
        <strain evidence="2">KB-2021</strain>
        <tissue evidence="2">Leaf</tissue>
    </source>
</reference>
<protein>
    <submittedName>
        <fullName evidence="2">Uncharacterized protein</fullName>
    </submittedName>
</protein>
<evidence type="ECO:0000313" key="3">
    <source>
        <dbReference type="Proteomes" id="UP001291623"/>
    </source>
</evidence>
<name>A0AAE1SE85_9SOLA</name>
<proteinExistence type="predicted"/>
<dbReference type="Proteomes" id="UP001291623">
    <property type="component" value="Unassembled WGS sequence"/>
</dbReference>
<comment type="caution">
    <text evidence="2">The sequence shown here is derived from an EMBL/GenBank/DDBJ whole genome shotgun (WGS) entry which is preliminary data.</text>
</comment>
<evidence type="ECO:0000256" key="1">
    <source>
        <dbReference type="SAM" id="MobiDB-lite"/>
    </source>
</evidence>